<evidence type="ECO:0000313" key="3">
    <source>
        <dbReference type="Proteomes" id="UP000502706"/>
    </source>
</evidence>
<evidence type="ECO:0000313" key="2">
    <source>
        <dbReference type="EMBL" id="QIN78426.1"/>
    </source>
</evidence>
<dbReference type="GO" id="GO:0004792">
    <property type="term" value="F:thiosulfate-cyanide sulfurtransferase activity"/>
    <property type="evidence" value="ECO:0007669"/>
    <property type="project" value="InterPro"/>
</dbReference>
<proteinExistence type="predicted"/>
<dbReference type="InterPro" id="IPR001307">
    <property type="entry name" value="Thiosulphate_STrfase_CS"/>
</dbReference>
<dbReference type="CDD" id="cd00158">
    <property type="entry name" value="RHOD"/>
    <property type="match status" value="1"/>
</dbReference>
<feature type="domain" description="Rhodanese" evidence="1">
    <location>
        <begin position="34"/>
        <end position="120"/>
    </location>
</feature>
<dbReference type="PROSITE" id="PS00380">
    <property type="entry name" value="RHODANESE_1"/>
    <property type="match status" value="1"/>
</dbReference>
<dbReference type="Pfam" id="PF00581">
    <property type="entry name" value="Rhodanese"/>
    <property type="match status" value="1"/>
</dbReference>
<dbReference type="InterPro" id="IPR036873">
    <property type="entry name" value="Rhodanese-like_dom_sf"/>
</dbReference>
<dbReference type="PANTHER" id="PTHR43031:SF18">
    <property type="entry name" value="RHODANESE-RELATED SULFURTRANSFERASES"/>
    <property type="match status" value="1"/>
</dbReference>
<name>A0A6G8PW53_9ACTN</name>
<evidence type="ECO:0000259" key="1">
    <source>
        <dbReference type="PROSITE" id="PS50206"/>
    </source>
</evidence>
<sequence>MSNLLSNGGIVVYQQSFSEDAFQEIFPEEVERWRQRGARIVDVRERWEYEGGHLPGARNVPLGELPERVEELRGSPVVLVCASGNRSEGAARFLSRSGFGEVANLLGGTAGWAQRGRPLE</sequence>
<reference evidence="2 3" key="1">
    <citation type="submission" date="2019-10" db="EMBL/GenBank/DDBJ databases">
        <title>Rubrobacter sp nov SCSIO 52915 isolated from a deep-sea sediment in the South China Sea.</title>
        <authorList>
            <person name="Chen R.W."/>
        </authorList>
    </citation>
    <scope>NUCLEOTIDE SEQUENCE [LARGE SCALE GENOMIC DNA]</scope>
    <source>
        <strain evidence="2 3">SCSIO 52915</strain>
    </source>
</reference>
<dbReference type="AlphaFoldDB" id="A0A6G8PW53"/>
<protein>
    <submittedName>
        <fullName evidence="2">Rhodanese-like domain-containing protein</fullName>
    </submittedName>
</protein>
<dbReference type="Gene3D" id="3.40.250.10">
    <property type="entry name" value="Rhodanese-like domain"/>
    <property type="match status" value="1"/>
</dbReference>
<dbReference type="Proteomes" id="UP000502706">
    <property type="component" value="Chromosome"/>
</dbReference>
<dbReference type="SUPFAM" id="SSF52821">
    <property type="entry name" value="Rhodanese/Cell cycle control phosphatase"/>
    <property type="match status" value="1"/>
</dbReference>
<organism evidence="2 3">
    <name type="scientific">Rubrobacter marinus</name>
    <dbReference type="NCBI Taxonomy" id="2653852"/>
    <lineage>
        <taxon>Bacteria</taxon>
        <taxon>Bacillati</taxon>
        <taxon>Actinomycetota</taxon>
        <taxon>Rubrobacteria</taxon>
        <taxon>Rubrobacterales</taxon>
        <taxon>Rubrobacteraceae</taxon>
        <taxon>Rubrobacter</taxon>
    </lineage>
</organism>
<dbReference type="PROSITE" id="PS50206">
    <property type="entry name" value="RHODANESE_3"/>
    <property type="match status" value="1"/>
</dbReference>
<gene>
    <name evidence="2" type="ORF">GBA65_07690</name>
</gene>
<accession>A0A6G8PW53</accession>
<dbReference type="KEGG" id="rmar:GBA65_07690"/>
<dbReference type="InterPro" id="IPR001763">
    <property type="entry name" value="Rhodanese-like_dom"/>
</dbReference>
<keyword evidence="3" id="KW-1185">Reference proteome</keyword>
<dbReference type="InterPro" id="IPR050229">
    <property type="entry name" value="GlpE_sulfurtransferase"/>
</dbReference>
<dbReference type="EMBL" id="CP045121">
    <property type="protein sequence ID" value="QIN78426.1"/>
    <property type="molecule type" value="Genomic_DNA"/>
</dbReference>
<dbReference type="PANTHER" id="PTHR43031">
    <property type="entry name" value="FAD-DEPENDENT OXIDOREDUCTASE"/>
    <property type="match status" value="1"/>
</dbReference>
<dbReference type="SMART" id="SM00450">
    <property type="entry name" value="RHOD"/>
    <property type="match status" value="1"/>
</dbReference>